<gene>
    <name evidence="3" type="ORF">DZ860_07010</name>
</gene>
<organism evidence="3 4">
    <name type="scientific">Vibrio sinensis</name>
    <dbReference type="NCBI Taxonomy" id="2302434"/>
    <lineage>
        <taxon>Bacteria</taxon>
        <taxon>Pseudomonadati</taxon>
        <taxon>Pseudomonadota</taxon>
        <taxon>Gammaproteobacteria</taxon>
        <taxon>Vibrionales</taxon>
        <taxon>Vibrionaceae</taxon>
        <taxon>Vibrio</taxon>
    </lineage>
</organism>
<evidence type="ECO:0000256" key="2">
    <source>
        <dbReference type="HAMAP-Rule" id="MF_00674"/>
    </source>
</evidence>
<keyword evidence="4" id="KW-1185">Reference proteome</keyword>
<dbReference type="InterPro" id="IPR013324">
    <property type="entry name" value="RNA_pol_sigma_r3/r4-like"/>
</dbReference>
<dbReference type="Proteomes" id="UP000273252">
    <property type="component" value="Unassembled WGS sequence"/>
</dbReference>
<sequence length="91" mass="10209">MARPKKTRRICSRAPFSCFKPNGIPMTELKSVALLPEELEALRLADMESMSQLEAAQQMNVSRQTFGNIVKKAREKVARCLVEGHALTFSD</sequence>
<evidence type="ECO:0000313" key="4">
    <source>
        <dbReference type="Proteomes" id="UP000273252"/>
    </source>
</evidence>
<comment type="similarity">
    <text evidence="1 2">Belongs to the UPF0251 family.</text>
</comment>
<dbReference type="OrthoDB" id="280278at2"/>
<dbReference type="Gene3D" id="1.10.10.10">
    <property type="entry name" value="Winged helix-like DNA-binding domain superfamily/Winged helix DNA-binding domain"/>
    <property type="match status" value="1"/>
</dbReference>
<dbReference type="InterPro" id="IPR002852">
    <property type="entry name" value="UPF0251"/>
</dbReference>
<evidence type="ECO:0000256" key="1">
    <source>
        <dbReference type="ARBA" id="ARBA00009350"/>
    </source>
</evidence>
<comment type="caution">
    <text evidence="3">The sequence shown here is derived from an EMBL/GenBank/DDBJ whole genome shotgun (WGS) entry which is preliminary data.</text>
</comment>
<proteinExistence type="inferred from homology"/>
<evidence type="ECO:0000313" key="3">
    <source>
        <dbReference type="EMBL" id="RJX72900.1"/>
    </source>
</evidence>
<dbReference type="InterPro" id="IPR036388">
    <property type="entry name" value="WH-like_DNA-bd_sf"/>
</dbReference>
<name>A0A3A6QJA1_9VIBR</name>
<protein>
    <recommendedName>
        <fullName evidence="2">UPF0251 protein DZ860_07010</fullName>
    </recommendedName>
</protein>
<dbReference type="PANTHER" id="PTHR37478">
    <property type="match status" value="1"/>
</dbReference>
<dbReference type="AlphaFoldDB" id="A0A3A6QJA1"/>
<accession>A0A3A6QJA1</accession>
<dbReference type="EMBL" id="QVMU01000004">
    <property type="protein sequence ID" value="RJX72900.1"/>
    <property type="molecule type" value="Genomic_DNA"/>
</dbReference>
<dbReference type="HAMAP" id="MF_00674">
    <property type="entry name" value="UPF0251"/>
    <property type="match status" value="1"/>
</dbReference>
<reference evidence="3 4" key="1">
    <citation type="submission" date="2018-08" db="EMBL/GenBank/DDBJ databases">
        <title>Vibrio isolated from the Eastern China Marginal Seas.</title>
        <authorList>
            <person name="Li Y."/>
        </authorList>
    </citation>
    <scope>NUCLEOTIDE SEQUENCE [LARGE SCALE GENOMIC DNA]</scope>
    <source>
        <strain evidence="3 4">BEI233</strain>
    </source>
</reference>
<dbReference type="SUPFAM" id="SSF88659">
    <property type="entry name" value="Sigma3 and sigma4 domains of RNA polymerase sigma factors"/>
    <property type="match status" value="1"/>
</dbReference>
<dbReference type="RefSeq" id="WP_120030224.1">
    <property type="nucleotide sequence ID" value="NZ_QVMU01000004.1"/>
</dbReference>
<dbReference type="Pfam" id="PF02001">
    <property type="entry name" value="DUF134"/>
    <property type="match status" value="1"/>
</dbReference>
<dbReference type="PANTHER" id="PTHR37478:SF2">
    <property type="entry name" value="UPF0251 PROTEIN TK0562"/>
    <property type="match status" value="1"/>
</dbReference>